<dbReference type="Proteomes" id="UP000273022">
    <property type="component" value="Unassembled WGS sequence"/>
</dbReference>
<dbReference type="EMBL" id="QYYH01000053">
    <property type="protein sequence ID" value="RJY15199.1"/>
    <property type="molecule type" value="Genomic_DNA"/>
</dbReference>
<accession>A0A3A6U927</accession>
<reference evidence="1 2" key="1">
    <citation type="submission" date="2018-09" db="EMBL/GenBank/DDBJ databases">
        <title>Phylogeny of the Shewanellaceae, and recommendation for two new genera, Pseudoshewanella and Parashewanella.</title>
        <authorList>
            <person name="Wang G."/>
        </authorList>
    </citation>
    <scope>NUCLEOTIDE SEQUENCE [LARGE SCALE GENOMIC DNA]</scope>
    <source>
        <strain evidence="1 2">KCTC 22492</strain>
    </source>
</reference>
<dbReference type="RefSeq" id="WP_121853493.1">
    <property type="nucleotide sequence ID" value="NZ_JAKILH010000081.1"/>
</dbReference>
<comment type="caution">
    <text evidence="1">The sequence shown here is derived from an EMBL/GenBank/DDBJ whole genome shotgun (WGS) entry which is preliminary data.</text>
</comment>
<gene>
    <name evidence="1" type="ORF">D5R81_09965</name>
</gene>
<sequence length="70" mass="7619">MKLQLSNSVIITPAKGGNEVTTVFYVGNLAPFSCLVKVAGMTKHKPFVLVRPKGRGIKPEVINLKTPVER</sequence>
<organism evidence="1 2">
    <name type="scientific">Parashewanella spongiae</name>
    <dbReference type="NCBI Taxonomy" id="342950"/>
    <lineage>
        <taxon>Bacteria</taxon>
        <taxon>Pseudomonadati</taxon>
        <taxon>Pseudomonadota</taxon>
        <taxon>Gammaproteobacteria</taxon>
        <taxon>Alteromonadales</taxon>
        <taxon>Shewanellaceae</taxon>
        <taxon>Parashewanella</taxon>
    </lineage>
</organism>
<proteinExistence type="predicted"/>
<evidence type="ECO:0000313" key="2">
    <source>
        <dbReference type="Proteomes" id="UP000273022"/>
    </source>
</evidence>
<protein>
    <submittedName>
        <fullName evidence="1">Uncharacterized protein</fullName>
    </submittedName>
</protein>
<name>A0A3A6U927_9GAMM</name>
<dbReference type="AlphaFoldDB" id="A0A3A6U927"/>
<evidence type="ECO:0000313" key="1">
    <source>
        <dbReference type="EMBL" id="RJY15199.1"/>
    </source>
</evidence>
<keyword evidence="2" id="KW-1185">Reference proteome</keyword>